<evidence type="ECO:0000256" key="5">
    <source>
        <dbReference type="SAM" id="Phobius"/>
    </source>
</evidence>
<dbReference type="GO" id="GO:0048046">
    <property type="term" value="C:apoplast"/>
    <property type="evidence" value="ECO:0007669"/>
    <property type="project" value="UniProtKB-SubCell"/>
</dbReference>
<dbReference type="OMA" id="NKPCKRF"/>
<protein>
    <recommendedName>
        <fullName evidence="4">Dirigent protein</fullName>
    </recommendedName>
</protein>
<comment type="function">
    <text evidence="4">Dirigent proteins impart stereoselectivity on the phenoxy radical-coupling reaction, yielding optically active lignans from two molecules of coniferyl alcohol in the biosynthesis of lignans, flavonolignans, and alkaloids and thus plays a central role in plant secondary metabolism.</text>
</comment>
<keyword evidence="4" id="KW-0052">Apoplast</keyword>
<evidence type="ECO:0000256" key="3">
    <source>
        <dbReference type="ARBA" id="ARBA00022525"/>
    </source>
</evidence>
<dbReference type="AlphaFoldDB" id="A0A4Y7LCY9"/>
<organism evidence="6 7">
    <name type="scientific">Papaver somniferum</name>
    <name type="common">Opium poppy</name>
    <dbReference type="NCBI Taxonomy" id="3469"/>
    <lineage>
        <taxon>Eukaryota</taxon>
        <taxon>Viridiplantae</taxon>
        <taxon>Streptophyta</taxon>
        <taxon>Embryophyta</taxon>
        <taxon>Tracheophyta</taxon>
        <taxon>Spermatophyta</taxon>
        <taxon>Magnoliopsida</taxon>
        <taxon>Ranunculales</taxon>
        <taxon>Papaveraceae</taxon>
        <taxon>Papaveroideae</taxon>
        <taxon>Papaver</taxon>
    </lineage>
</organism>
<dbReference type="Pfam" id="PF03018">
    <property type="entry name" value="Dirigent"/>
    <property type="match status" value="2"/>
</dbReference>
<evidence type="ECO:0000256" key="1">
    <source>
        <dbReference type="ARBA" id="ARBA00010746"/>
    </source>
</evidence>
<evidence type="ECO:0000256" key="2">
    <source>
        <dbReference type="ARBA" id="ARBA00011738"/>
    </source>
</evidence>
<dbReference type="Gene3D" id="2.40.480.10">
    <property type="entry name" value="Allene oxide cyclase-like"/>
    <property type="match status" value="2"/>
</dbReference>
<feature type="transmembrane region" description="Helical" evidence="5">
    <location>
        <begin position="170"/>
        <end position="192"/>
    </location>
</feature>
<keyword evidence="5" id="KW-0812">Transmembrane</keyword>
<gene>
    <name evidence="6" type="ORF">C5167_044931</name>
</gene>
<comment type="subunit">
    <text evidence="2 4">Homodimer.</text>
</comment>
<comment type="subcellular location">
    <subcellularLocation>
        <location evidence="4">Secreted</location>
        <location evidence="4">Extracellular space</location>
        <location evidence="4">Apoplast</location>
    </subcellularLocation>
</comment>
<accession>A0A4Y7LCY9</accession>
<dbReference type="Proteomes" id="UP000316621">
    <property type="component" value="Chromosome 11"/>
</dbReference>
<name>A0A4Y7LCY9_PAPSO</name>
<dbReference type="PANTHER" id="PTHR21495">
    <property type="entry name" value="NUCLEOPORIN-RELATED"/>
    <property type="match status" value="1"/>
</dbReference>
<keyword evidence="7" id="KW-1185">Reference proteome</keyword>
<dbReference type="InterPro" id="IPR044859">
    <property type="entry name" value="Allene_oxi_cyc_Dirigent"/>
</dbReference>
<reference evidence="6 7" key="1">
    <citation type="journal article" date="2018" name="Science">
        <title>The opium poppy genome and morphinan production.</title>
        <authorList>
            <person name="Guo L."/>
            <person name="Winzer T."/>
            <person name="Yang X."/>
            <person name="Li Y."/>
            <person name="Ning Z."/>
            <person name="He Z."/>
            <person name="Teodor R."/>
            <person name="Lu Y."/>
            <person name="Bowser T.A."/>
            <person name="Graham I.A."/>
            <person name="Ye K."/>
        </authorList>
    </citation>
    <scope>NUCLEOTIDE SEQUENCE [LARGE SCALE GENOMIC DNA]</scope>
    <source>
        <strain evidence="7">cv. HN1</strain>
        <tissue evidence="6">Leaves</tissue>
    </source>
</reference>
<evidence type="ECO:0000313" key="6">
    <source>
        <dbReference type="EMBL" id="RZC82141.1"/>
    </source>
</evidence>
<dbReference type="EMBL" id="CM010725">
    <property type="protein sequence ID" value="RZC82141.1"/>
    <property type="molecule type" value="Genomic_DNA"/>
</dbReference>
<keyword evidence="5" id="KW-0472">Membrane</keyword>
<dbReference type="InterPro" id="IPR004265">
    <property type="entry name" value="Dirigent"/>
</dbReference>
<dbReference type="Gramene" id="RZC82141">
    <property type="protein sequence ID" value="RZC82141"/>
    <property type="gene ID" value="C5167_044931"/>
</dbReference>
<evidence type="ECO:0000256" key="4">
    <source>
        <dbReference type="RuleBase" id="RU363099"/>
    </source>
</evidence>
<evidence type="ECO:0000313" key="7">
    <source>
        <dbReference type="Proteomes" id="UP000316621"/>
    </source>
</evidence>
<keyword evidence="3 4" id="KW-0964">Secreted</keyword>
<proteinExistence type="inferred from homology"/>
<dbReference type="GO" id="GO:0009699">
    <property type="term" value="P:phenylpropanoid biosynthetic process"/>
    <property type="evidence" value="ECO:0007669"/>
    <property type="project" value="UniProtKB-ARBA"/>
</dbReference>
<comment type="similarity">
    <text evidence="1 4">Belongs to the plant dirigent protein family.</text>
</comment>
<keyword evidence="5" id="KW-1133">Transmembrane helix</keyword>
<sequence length="394" mass="42568">MAEYNPKIDRRSQTFGGVLSLPKLGLKTEKLSHFHMYWHDVVAGPKPTAVVVAKAPTTSKSNNYFGGVVMIDDALTEGPESSSRLIGRAQGFYASAGIHEAATLVNMNFVFLVGKYNGSSLCIMGRDKTLSPGVREMPIVGGSGLFRFARGYILSLNYQFVMAKIHSKSALSLATLSLLFAILCINCIIVAVDGELQTFGRVLNPTDLGPKKEKLSHFLMYRHDIVSGPNPTAIEVASASTTRNSSTFFGGVVMMDDPLTEGPELSSKLIGRAQGFYASAGINELAMLVNMNFAFMVGEYNGSTISIMGRDALLSEKVQEMPIVGGAGLFRFARGYVQVRTQKVNVTSGDDNLIPELGSLRIHLFTRLVRDHKRTKWLSAIPTNSGGLSDAAVG</sequence>